<dbReference type="Pfam" id="PF25591">
    <property type="entry name" value="LRV_2"/>
    <property type="match status" value="1"/>
</dbReference>
<comment type="caution">
    <text evidence="4">The sequence shown here is derived from an EMBL/GenBank/DDBJ whole genome shotgun (WGS) entry which is preliminary data.</text>
</comment>
<organism evidence="4 5">
    <name type="scientific">Bifidobacterium mongoliense DSM 21395</name>
    <dbReference type="NCBI Taxonomy" id="1437603"/>
    <lineage>
        <taxon>Bacteria</taxon>
        <taxon>Bacillati</taxon>
        <taxon>Actinomycetota</taxon>
        <taxon>Actinomycetes</taxon>
        <taxon>Bifidobacteriales</taxon>
        <taxon>Bifidobacteriaceae</taxon>
        <taxon>Bifidobacterium</taxon>
    </lineage>
</organism>
<feature type="domain" description="FHA" evidence="3">
    <location>
        <begin position="18"/>
        <end position="73"/>
    </location>
</feature>
<reference evidence="4 5" key="1">
    <citation type="submission" date="2014-03" db="EMBL/GenBank/DDBJ databases">
        <title>Genomics of Bifidobacteria.</title>
        <authorList>
            <person name="Ventura M."/>
            <person name="Milani C."/>
            <person name="Lugli G.A."/>
        </authorList>
    </citation>
    <scope>NUCLEOTIDE SEQUENCE [LARGE SCALE GENOMIC DNA]</scope>
    <source>
        <strain evidence="4 5">DSM 21395</strain>
    </source>
</reference>
<dbReference type="InterPro" id="IPR057893">
    <property type="entry name" value="LRV_2"/>
</dbReference>
<keyword evidence="5" id="KW-1185">Reference proteome</keyword>
<sequence length="548" mass="57802">MVKTNGAEQISVRPGSSVEIGRRPLRPMADDGFVRWEVTDETRSMSKRHAIFAVDDEGAALVRDLGSTNGSYLVGSDGTLKRLEAGTDLRLSGSPVRMQFGDVPVDCIRIDEPVVEQPEPEPKVPNLFEYAASDEVRQEPDASDMSVDDILNLRAGEPTTALRQSAVAHRLEEVAAAAARSFPPQDGDGGADADDAVHDDVGHAGTAVDGSAVTDSGAAAPNMSAHDGDHGDGASNAEDHGDGARPTGVTGAGASREDKASSAESSEQQVDQSEQQVEQSEERVELSEQRVEQSERQIEQSEQSSEQPAEQQLSFAIIPDRDAGEREERDLFVDALRESDDDRTDGPGSQVADDAAGAGEGDAESVAAHAARLASDASHAAHSGNIPVREVFGAQASASHTEAGNDEDTNTPDADVTDTGAAAPADTSAQEDASASRDASDFPSDATVVFTPAFEPGSVFDRVTHGQFGPREPAVQVNGLTSDQAKSTTDFTEQFEIARHPQLLPFLAMNPSLYDDLYAWLSAQGNADIDTALSKNAGYSEYRTAVGK</sequence>
<dbReference type="AlphaFoldDB" id="A0A087BTH2"/>
<accession>A0A087BTH2</accession>
<feature type="compositionally biased region" description="Basic and acidic residues" evidence="2">
    <location>
        <begin position="319"/>
        <end position="340"/>
    </location>
</feature>
<dbReference type="InterPro" id="IPR008984">
    <property type="entry name" value="SMAD_FHA_dom_sf"/>
</dbReference>
<evidence type="ECO:0000313" key="4">
    <source>
        <dbReference type="EMBL" id="KFI74322.1"/>
    </source>
</evidence>
<feature type="compositionally biased region" description="Low complexity" evidence="2">
    <location>
        <begin position="364"/>
        <end position="382"/>
    </location>
</feature>
<evidence type="ECO:0000313" key="5">
    <source>
        <dbReference type="Proteomes" id="UP000029082"/>
    </source>
</evidence>
<dbReference type="SUPFAM" id="SSF49879">
    <property type="entry name" value="SMAD/FHA domain"/>
    <property type="match status" value="1"/>
</dbReference>
<dbReference type="Pfam" id="PF00498">
    <property type="entry name" value="FHA"/>
    <property type="match status" value="1"/>
</dbReference>
<feature type="compositionally biased region" description="Low complexity" evidence="2">
    <location>
        <begin position="262"/>
        <end position="278"/>
    </location>
</feature>
<feature type="region of interest" description="Disordered" evidence="2">
    <location>
        <begin position="396"/>
        <end position="442"/>
    </location>
</feature>
<dbReference type="EMBL" id="JGZE01000026">
    <property type="protein sequence ID" value="KFI74322.1"/>
    <property type="molecule type" value="Genomic_DNA"/>
</dbReference>
<feature type="region of interest" description="Disordered" evidence="2">
    <location>
        <begin position="181"/>
        <end position="382"/>
    </location>
</feature>
<feature type="compositionally biased region" description="Basic and acidic residues" evidence="2">
    <location>
        <begin position="226"/>
        <end position="243"/>
    </location>
</feature>
<evidence type="ECO:0000256" key="2">
    <source>
        <dbReference type="SAM" id="MobiDB-lite"/>
    </source>
</evidence>
<keyword evidence="1" id="KW-0597">Phosphoprotein</keyword>
<proteinExistence type="predicted"/>
<dbReference type="Gene3D" id="2.60.200.20">
    <property type="match status" value="1"/>
</dbReference>
<name>A0A087BTH2_9BIFI</name>
<dbReference type="PROSITE" id="PS50006">
    <property type="entry name" value="FHA_DOMAIN"/>
    <property type="match status" value="1"/>
</dbReference>
<evidence type="ECO:0000259" key="3">
    <source>
        <dbReference type="PROSITE" id="PS50006"/>
    </source>
</evidence>
<dbReference type="eggNOG" id="COG1716">
    <property type="taxonomic scope" value="Bacteria"/>
</dbReference>
<dbReference type="Proteomes" id="UP000029082">
    <property type="component" value="Unassembled WGS sequence"/>
</dbReference>
<dbReference type="InterPro" id="IPR000253">
    <property type="entry name" value="FHA_dom"/>
</dbReference>
<feature type="compositionally biased region" description="Low complexity" evidence="2">
    <location>
        <begin position="300"/>
        <end position="314"/>
    </location>
</feature>
<feature type="compositionally biased region" description="Basic and acidic residues" evidence="2">
    <location>
        <begin position="280"/>
        <end position="299"/>
    </location>
</feature>
<evidence type="ECO:0000256" key="1">
    <source>
        <dbReference type="ARBA" id="ARBA00022553"/>
    </source>
</evidence>
<feature type="region of interest" description="Disordered" evidence="2">
    <location>
        <begin position="1"/>
        <end position="24"/>
    </location>
</feature>
<protein>
    <submittedName>
        <fullName evidence="4">Forkhead-associated protein</fullName>
    </submittedName>
</protein>
<gene>
    <name evidence="4" type="ORF">BMON_1058</name>
</gene>
<dbReference type="STRING" id="1437603.GCA_000771525_00658"/>